<evidence type="ECO:0000313" key="2">
    <source>
        <dbReference type="EMBL" id="TPX31876.1"/>
    </source>
</evidence>
<gene>
    <name evidence="2" type="ORF">SmJEL517_g04929</name>
</gene>
<evidence type="ECO:0000256" key="1">
    <source>
        <dbReference type="SAM" id="MobiDB-lite"/>
    </source>
</evidence>
<feature type="region of interest" description="Disordered" evidence="1">
    <location>
        <begin position="117"/>
        <end position="141"/>
    </location>
</feature>
<protein>
    <recommendedName>
        <fullName evidence="4">Anaphase-promoting complex subunit 13</fullName>
    </recommendedName>
</protein>
<organism evidence="2 3">
    <name type="scientific">Synchytrium microbalum</name>
    <dbReference type="NCBI Taxonomy" id="1806994"/>
    <lineage>
        <taxon>Eukaryota</taxon>
        <taxon>Fungi</taxon>
        <taxon>Fungi incertae sedis</taxon>
        <taxon>Chytridiomycota</taxon>
        <taxon>Chytridiomycota incertae sedis</taxon>
        <taxon>Chytridiomycetes</taxon>
        <taxon>Synchytriales</taxon>
        <taxon>Synchytriaceae</taxon>
        <taxon>Synchytrium</taxon>
    </lineage>
</organism>
<dbReference type="AlphaFoldDB" id="A0A507C1P9"/>
<dbReference type="OrthoDB" id="25675at2759"/>
<evidence type="ECO:0008006" key="4">
    <source>
        <dbReference type="Google" id="ProtNLM"/>
    </source>
</evidence>
<dbReference type="Proteomes" id="UP000319731">
    <property type="component" value="Unassembled WGS sequence"/>
</dbReference>
<feature type="compositionally biased region" description="Basic and acidic residues" evidence="1">
    <location>
        <begin position="131"/>
        <end position="141"/>
    </location>
</feature>
<accession>A0A507C1P9</accession>
<feature type="compositionally biased region" description="Polar residues" evidence="1">
    <location>
        <begin position="1"/>
        <end position="11"/>
    </location>
</feature>
<dbReference type="RefSeq" id="XP_031023207.1">
    <property type="nucleotide sequence ID" value="XM_031170857.1"/>
</dbReference>
<comment type="caution">
    <text evidence="2">The sequence shown here is derived from an EMBL/GenBank/DDBJ whole genome shotgun (WGS) entry which is preliminary data.</text>
</comment>
<proteinExistence type="predicted"/>
<dbReference type="EMBL" id="QEAO01000038">
    <property type="protein sequence ID" value="TPX31876.1"/>
    <property type="molecule type" value="Genomic_DNA"/>
</dbReference>
<dbReference type="GeneID" id="42006154"/>
<evidence type="ECO:0000313" key="3">
    <source>
        <dbReference type="Proteomes" id="UP000319731"/>
    </source>
</evidence>
<name>A0A507C1P9_9FUNG</name>
<feature type="region of interest" description="Disordered" evidence="1">
    <location>
        <begin position="1"/>
        <end position="24"/>
    </location>
</feature>
<keyword evidence="3" id="KW-1185">Reference proteome</keyword>
<sequence>METPDQPTNQLRPAPGAPRVQPDFRQRTLVVERIAAPREISPSHDVKSNASTTNIRPLFESLTNIKTAVEERGALRGPSWSSKSDSSYSIMLHGKRRLIDVVDDEWAKEKLEDDDMYLPANELPQTGDIDEPAKEDGDKWKDIDLETLKDMLRTR</sequence>
<reference evidence="2 3" key="1">
    <citation type="journal article" date="2019" name="Sci. Rep.">
        <title>Comparative genomics of chytrid fungi reveal insights into the obligate biotrophic and pathogenic lifestyle of Synchytrium endobioticum.</title>
        <authorList>
            <person name="van de Vossenberg B.T.L.H."/>
            <person name="Warris S."/>
            <person name="Nguyen H.D.T."/>
            <person name="van Gent-Pelzer M.P.E."/>
            <person name="Joly D.L."/>
            <person name="van de Geest H.C."/>
            <person name="Bonants P.J.M."/>
            <person name="Smith D.S."/>
            <person name="Levesque C.A."/>
            <person name="van der Lee T.A.J."/>
        </authorList>
    </citation>
    <scope>NUCLEOTIDE SEQUENCE [LARGE SCALE GENOMIC DNA]</scope>
    <source>
        <strain evidence="2 3">JEL517</strain>
    </source>
</reference>